<organism evidence="2">
    <name type="scientific">Streptomyces sp. SID7499</name>
    <dbReference type="NCBI Taxonomy" id="2706086"/>
    <lineage>
        <taxon>Bacteria</taxon>
        <taxon>Bacillati</taxon>
        <taxon>Actinomycetota</taxon>
        <taxon>Actinomycetes</taxon>
        <taxon>Kitasatosporales</taxon>
        <taxon>Streptomycetaceae</taxon>
        <taxon>Streptomyces</taxon>
    </lineage>
</organism>
<dbReference type="EMBL" id="JAAGMN010001156">
    <property type="protein sequence ID" value="NEE07050.1"/>
    <property type="molecule type" value="Genomic_DNA"/>
</dbReference>
<feature type="non-terminal residue" evidence="2">
    <location>
        <position position="37"/>
    </location>
</feature>
<sequence>MSQRRAEPRTRWALVAIPIAWIVAVSVIDILAPPDIH</sequence>
<evidence type="ECO:0000256" key="1">
    <source>
        <dbReference type="SAM" id="Phobius"/>
    </source>
</evidence>
<feature type="transmembrane region" description="Helical" evidence="1">
    <location>
        <begin position="12"/>
        <end position="32"/>
    </location>
</feature>
<reference evidence="2" key="1">
    <citation type="submission" date="2020-01" db="EMBL/GenBank/DDBJ databases">
        <title>Insect and environment-associated Actinomycetes.</title>
        <authorList>
            <person name="Currrie C."/>
            <person name="Chevrette M."/>
            <person name="Carlson C."/>
            <person name="Stubbendieck R."/>
            <person name="Wendt-Pienkowski E."/>
        </authorList>
    </citation>
    <scope>NUCLEOTIDE SEQUENCE</scope>
    <source>
        <strain evidence="2">SID7499</strain>
    </source>
</reference>
<keyword evidence="1" id="KW-1133">Transmembrane helix</keyword>
<protein>
    <submittedName>
        <fullName evidence="2">Serine/threonine-protein phosphatase</fullName>
    </submittedName>
</protein>
<accession>A0A6G3WP19</accession>
<keyword evidence="1" id="KW-0472">Membrane</keyword>
<dbReference type="AlphaFoldDB" id="A0A6G3WP19"/>
<evidence type="ECO:0000313" key="2">
    <source>
        <dbReference type="EMBL" id="NEE07050.1"/>
    </source>
</evidence>
<comment type="caution">
    <text evidence="2">The sequence shown here is derived from an EMBL/GenBank/DDBJ whole genome shotgun (WGS) entry which is preliminary data.</text>
</comment>
<keyword evidence="1" id="KW-0812">Transmembrane</keyword>
<gene>
    <name evidence="2" type="ORF">G3M58_11415</name>
</gene>
<proteinExistence type="predicted"/>
<name>A0A6G3WP19_9ACTN</name>